<dbReference type="Pfam" id="PF12704">
    <property type="entry name" value="MacB_PCD"/>
    <property type="match status" value="1"/>
</dbReference>
<dbReference type="InterPro" id="IPR003838">
    <property type="entry name" value="ABC3_permease_C"/>
</dbReference>
<feature type="domain" description="ABC3 transporter permease C-terminal" evidence="9">
    <location>
        <begin position="282"/>
        <end position="407"/>
    </location>
</feature>
<dbReference type="Pfam" id="PF02687">
    <property type="entry name" value="FtsX"/>
    <property type="match status" value="1"/>
</dbReference>
<feature type="transmembrane region" description="Helical" evidence="8">
    <location>
        <begin position="374"/>
        <end position="396"/>
    </location>
</feature>
<dbReference type="InterPro" id="IPR025857">
    <property type="entry name" value="MacB_PCD"/>
</dbReference>
<keyword evidence="7 8" id="KW-0472">Membrane</keyword>
<keyword evidence="5 8" id="KW-0812">Transmembrane</keyword>
<evidence type="ECO:0000259" key="10">
    <source>
        <dbReference type="Pfam" id="PF12704"/>
    </source>
</evidence>
<dbReference type="PANTHER" id="PTHR30489:SF0">
    <property type="entry name" value="LIPOPROTEIN-RELEASING SYSTEM TRANSMEMBRANE PROTEIN LOLE"/>
    <property type="match status" value="1"/>
</dbReference>
<proteinExistence type="inferred from homology"/>
<name>A0A7C1VZY4_DESA2</name>
<protein>
    <submittedName>
        <fullName evidence="11">Lipoprotein-releasing ABC transporter permease subunit</fullName>
    </submittedName>
</protein>
<feature type="domain" description="MacB-like periplasmic core" evidence="10">
    <location>
        <begin position="27"/>
        <end position="250"/>
    </location>
</feature>
<gene>
    <name evidence="11" type="ORF">ENI35_00010</name>
</gene>
<evidence type="ECO:0000256" key="8">
    <source>
        <dbReference type="SAM" id="Phobius"/>
    </source>
</evidence>
<dbReference type="GO" id="GO:0044874">
    <property type="term" value="P:lipoprotein localization to outer membrane"/>
    <property type="evidence" value="ECO:0007669"/>
    <property type="project" value="TreeGrafter"/>
</dbReference>
<evidence type="ECO:0000256" key="1">
    <source>
        <dbReference type="ARBA" id="ARBA00004651"/>
    </source>
</evidence>
<evidence type="ECO:0000313" key="11">
    <source>
        <dbReference type="EMBL" id="HEC67198.1"/>
    </source>
</evidence>
<feature type="transmembrane region" description="Helical" evidence="8">
    <location>
        <begin position="278"/>
        <end position="305"/>
    </location>
</feature>
<evidence type="ECO:0000256" key="6">
    <source>
        <dbReference type="ARBA" id="ARBA00022989"/>
    </source>
</evidence>
<dbReference type="Proteomes" id="UP000885738">
    <property type="component" value="Unassembled WGS sequence"/>
</dbReference>
<dbReference type="GO" id="GO:0098797">
    <property type="term" value="C:plasma membrane protein complex"/>
    <property type="evidence" value="ECO:0007669"/>
    <property type="project" value="TreeGrafter"/>
</dbReference>
<organism evidence="11">
    <name type="scientific">Desulfofervidus auxilii</name>
    <dbReference type="NCBI Taxonomy" id="1621989"/>
    <lineage>
        <taxon>Bacteria</taxon>
        <taxon>Pseudomonadati</taxon>
        <taxon>Thermodesulfobacteriota</taxon>
        <taxon>Candidatus Desulfofervidia</taxon>
        <taxon>Candidatus Desulfofervidales</taxon>
        <taxon>Candidatus Desulfofervidaceae</taxon>
        <taxon>Candidatus Desulfofervidus</taxon>
    </lineage>
</organism>
<dbReference type="InterPro" id="IPR051447">
    <property type="entry name" value="Lipoprotein-release_system"/>
</dbReference>
<dbReference type="PANTHER" id="PTHR30489">
    <property type="entry name" value="LIPOPROTEIN-RELEASING SYSTEM TRANSMEMBRANE PROTEIN LOLE"/>
    <property type="match status" value="1"/>
</dbReference>
<feature type="transmembrane region" description="Helical" evidence="8">
    <location>
        <begin position="326"/>
        <end position="354"/>
    </location>
</feature>
<dbReference type="NCBIfam" id="TIGR02212">
    <property type="entry name" value="lolCE"/>
    <property type="match status" value="1"/>
</dbReference>
<evidence type="ECO:0000256" key="2">
    <source>
        <dbReference type="ARBA" id="ARBA00005236"/>
    </source>
</evidence>
<evidence type="ECO:0000256" key="3">
    <source>
        <dbReference type="ARBA" id="ARBA00022448"/>
    </source>
</evidence>
<evidence type="ECO:0000256" key="7">
    <source>
        <dbReference type="ARBA" id="ARBA00023136"/>
    </source>
</evidence>
<keyword evidence="4" id="KW-1003">Cell membrane</keyword>
<feature type="transmembrane region" description="Helical" evidence="8">
    <location>
        <begin position="22"/>
        <end position="48"/>
    </location>
</feature>
<keyword evidence="6 8" id="KW-1133">Transmembrane helix</keyword>
<accession>A0A7C1VZY4</accession>
<comment type="subcellular location">
    <subcellularLocation>
        <location evidence="1">Cell membrane</location>
        <topology evidence="1">Multi-pass membrane protein</topology>
    </subcellularLocation>
</comment>
<dbReference type="InterPro" id="IPR011925">
    <property type="entry name" value="LolCE_TM"/>
</dbReference>
<keyword evidence="3" id="KW-0813">Transport</keyword>
<keyword evidence="11" id="KW-0449">Lipoprotein</keyword>
<comment type="similarity">
    <text evidence="2">Belongs to the ABC-4 integral membrane protein family. LolC/E subfamily.</text>
</comment>
<dbReference type="EMBL" id="DRIH01000001">
    <property type="protein sequence ID" value="HEC67198.1"/>
    <property type="molecule type" value="Genomic_DNA"/>
</dbReference>
<dbReference type="AlphaFoldDB" id="A0A7C1VZY4"/>
<reference evidence="11" key="1">
    <citation type="journal article" date="2020" name="mSystems">
        <title>Genome- and Community-Level Interaction Insights into Carbon Utilization and Element Cycling Functions of Hydrothermarchaeota in Hydrothermal Sediment.</title>
        <authorList>
            <person name="Zhou Z."/>
            <person name="Liu Y."/>
            <person name="Xu W."/>
            <person name="Pan J."/>
            <person name="Luo Z.H."/>
            <person name="Li M."/>
        </authorList>
    </citation>
    <scope>NUCLEOTIDE SEQUENCE [LARGE SCALE GENOMIC DNA]</scope>
    <source>
        <strain evidence="11">HyVt-389</strain>
    </source>
</reference>
<dbReference type="GO" id="GO:0042953">
    <property type="term" value="P:lipoprotein transport"/>
    <property type="evidence" value="ECO:0007669"/>
    <property type="project" value="InterPro"/>
</dbReference>
<sequence length="414" mass="45963">MILPYELSISLKYLQSKRKQKFISLVTFFSIIGVMVGVMTLIIVLSVMSGFEREVRTRILDINAHIFVLSFKGNIVKYQQLIDKVKRQPGIIGVAPFVYSQVMVKSDQNVSGAVLRGVEVESISKVSNLAKILKAGKIESLNTSELKHGQKLPSLIMGQELAKNLGVWLGDVVSVISPFGEITPTGQIPKVKKFLVGGIFDSGMYNYDSSLIYISLHQAQQFLGLGAAVTGLEVKIAEIFRARELAETIQKKLGFPFWTRNWIDMNKSLFSALRLEKITMFLILTLIVLVAVLNIGSSLIMMVMEKVKDIAILKTMGATDKNIMKIFVYQGLIVGILGTLLGIIGGISVCLLLKEYHFIHLPQDVYYLSSLPVELRWSDVIIVSIGAITLSFLATIHPARQAARLDPVEALRYE</sequence>
<evidence type="ECO:0000259" key="9">
    <source>
        <dbReference type="Pfam" id="PF02687"/>
    </source>
</evidence>
<comment type="caution">
    <text evidence="11">The sequence shown here is derived from an EMBL/GenBank/DDBJ whole genome shotgun (WGS) entry which is preliminary data.</text>
</comment>
<evidence type="ECO:0000256" key="5">
    <source>
        <dbReference type="ARBA" id="ARBA00022692"/>
    </source>
</evidence>
<evidence type="ECO:0000256" key="4">
    <source>
        <dbReference type="ARBA" id="ARBA00022475"/>
    </source>
</evidence>